<feature type="compositionally biased region" description="Acidic residues" evidence="1">
    <location>
        <begin position="72"/>
        <end position="84"/>
    </location>
</feature>
<reference evidence="2" key="1">
    <citation type="submission" date="2023-06" db="EMBL/GenBank/DDBJ databases">
        <title>Genome-scale phylogeny and comparative genomics of the fungal order Sordariales.</title>
        <authorList>
            <consortium name="Lawrence Berkeley National Laboratory"/>
            <person name="Hensen N."/>
            <person name="Bonometti L."/>
            <person name="Westerberg I."/>
            <person name="Brannstrom I.O."/>
            <person name="Guillou S."/>
            <person name="Cros-Aarteil S."/>
            <person name="Calhoun S."/>
            <person name="Haridas S."/>
            <person name="Kuo A."/>
            <person name="Mondo S."/>
            <person name="Pangilinan J."/>
            <person name="Riley R."/>
            <person name="Labutti K."/>
            <person name="Andreopoulos B."/>
            <person name="Lipzen A."/>
            <person name="Chen C."/>
            <person name="Yanf M."/>
            <person name="Daum C."/>
            <person name="Ng V."/>
            <person name="Clum A."/>
            <person name="Steindorff A."/>
            <person name="Ohm R."/>
            <person name="Martin F."/>
            <person name="Silar P."/>
            <person name="Natvig D."/>
            <person name="Lalanne C."/>
            <person name="Gautier V."/>
            <person name="Ament-Velasquez S.L."/>
            <person name="Kruys A."/>
            <person name="Hutchinson M.I."/>
            <person name="Powell A.J."/>
            <person name="Barry K."/>
            <person name="Miller A.N."/>
            <person name="Grigoriev I.V."/>
            <person name="Debuchy R."/>
            <person name="Gladieux P."/>
            <person name="Thoren M.H."/>
            <person name="Johannesson H."/>
        </authorList>
    </citation>
    <scope>NUCLEOTIDE SEQUENCE</scope>
    <source>
        <strain evidence="2">SMH2532-1</strain>
    </source>
</reference>
<protein>
    <submittedName>
        <fullName evidence="2">Uncharacterized protein</fullName>
    </submittedName>
</protein>
<proteinExistence type="predicted"/>
<dbReference type="AlphaFoldDB" id="A0AA39YQC5"/>
<organism evidence="2 3">
    <name type="scientific">Cercophora newfieldiana</name>
    <dbReference type="NCBI Taxonomy" id="92897"/>
    <lineage>
        <taxon>Eukaryota</taxon>
        <taxon>Fungi</taxon>
        <taxon>Dikarya</taxon>
        <taxon>Ascomycota</taxon>
        <taxon>Pezizomycotina</taxon>
        <taxon>Sordariomycetes</taxon>
        <taxon>Sordariomycetidae</taxon>
        <taxon>Sordariales</taxon>
        <taxon>Lasiosphaeriaceae</taxon>
        <taxon>Cercophora</taxon>
    </lineage>
</organism>
<feature type="region of interest" description="Disordered" evidence="1">
    <location>
        <begin position="68"/>
        <end position="90"/>
    </location>
</feature>
<keyword evidence="3" id="KW-1185">Reference proteome</keyword>
<comment type="caution">
    <text evidence="2">The sequence shown here is derived from an EMBL/GenBank/DDBJ whole genome shotgun (WGS) entry which is preliminary data.</text>
</comment>
<sequence>MESTIALLVKFNRPFISGTFGEYVLVHVPSYPPANAEHITAMNIESSVKVPEVRKGDWYMIQEKMTPTVAGVEEDEEEEEEEEEETRKAGAWETKRHLTFCCDSKDGAEADAHNDSAGDNHANNNNGDHLGLNTTISSADVILHGLIHQSSKNLNLRARAAGDVQQSNVADEAREMREMASSRSSLKDTITGTMAPRQMVHGVKTKAKDLSSRAELVRAQKAPHQLCSAGKPPTTFEKRRAANDKRRSKRAAALDIHIPYLNSTREEGMCLAVAYALGGGLRRGRGDGLLREDVERDTAGYLTDPLQCTGDQGRRYYLDYKVDGSHVDAELEARRRHDATQPPALVLDHNALLLTHQSVAGPGEHGFSTKRRGVVRCRTLQSTVHDAPPYPGARSPDRGMFSVNLAAGIEETGSRKVSKLNEEMPVRLPFWKGDRVGRPYELGEAIGGFVREMLALAPKKLADVRPPGTSRPITTLVVERFRDELGGWRAPWALAVSAGIVERYGIDGSVVASDNGIVACILDTEVELPGSELFIFDADGLGRVVTEEQRQRSAQLLDVARNYPEFPILLETARALSQRITSREISIVEVTTDKAPTVRADPALRICRCVPLRGRHTPPAERRASA</sequence>
<evidence type="ECO:0000313" key="3">
    <source>
        <dbReference type="Proteomes" id="UP001174936"/>
    </source>
</evidence>
<dbReference type="Proteomes" id="UP001174936">
    <property type="component" value="Unassembled WGS sequence"/>
</dbReference>
<evidence type="ECO:0000256" key="1">
    <source>
        <dbReference type="SAM" id="MobiDB-lite"/>
    </source>
</evidence>
<dbReference type="EMBL" id="JAULSV010000001">
    <property type="protein sequence ID" value="KAK0655335.1"/>
    <property type="molecule type" value="Genomic_DNA"/>
</dbReference>
<evidence type="ECO:0000313" key="2">
    <source>
        <dbReference type="EMBL" id="KAK0655335.1"/>
    </source>
</evidence>
<feature type="region of interest" description="Disordered" evidence="1">
    <location>
        <begin position="222"/>
        <end position="248"/>
    </location>
</feature>
<accession>A0AA39YQC5</accession>
<name>A0AA39YQC5_9PEZI</name>
<feature type="compositionally biased region" description="Basic and acidic residues" evidence="1">
    <location>
        <begin position="236"/>
        <end position="245"/>
    </location>
</feature>
<gene>
    <name evidence="2" type="ORF">B0T16DRAFT_384251</name>
</gene>